<keyword evidence="6" id="KW-1185">Reference proteome</keyword>
<dbReference type="CDD" id="cd12148">
    <property type="entry name" value="fungal_TF_MHR"/>
    <property type="match status" value="1"/>
</dbReference>
<evidence type="ECO:0000256" key="2">
    <source>
        <dbReference type="ARBA" id="ARBA00023163"/>
    </source>
</evidence>
<organism evidence="5 6">
    <name type="scientific">Clonostachys chloroleuca</name>
    <dbReference type="NCBI Taxonomy" id="1926264"/>
    <lineage>
        <taxon>Eukaryota</taxon>
        <taxon>Fungi</taxon>
        <taxon>Dikarya</taxon>
        <taxon>Ascomycota</taxon>
        <taxon>Pezizomycotina</taxon>
        <taxon>Sordariomycetes</taxon>
        <taxon>Hypocreomycetidae</taxon>
        <taxon>Hypocreales</taxon>
        <taxon>Bionectriaceae</taxon>
        <taxon>Clonostachys</taxon>
    </lineage>
</organism>
<dbReference type="InterPro" id="IPR007219">
    <property type="entry name" value="XnlR_reg_dom"/>
</dbReference>
<accession>A0AA35LUW7</accession>
<evidence type="ECO:0000256" key="1">
    <source>
        <dbReference type="ARBA" id="ARBA00023015"/>
    </source>
</evidence>
<name>A0AA35LUW7_9HYPO</name>
<evidence type="ECO:0000256" key="3">
    <source>
        <dbReference type="ARBA" id="ARBA00023242"/>
    </source>
</evidence>
<evidence type="ECO:0000313" key="5">
    <source>
        <dbReference type="EMBL" id="CAI6080366.1"/>
    </source>
</evidence>
<sequence length="287" mass="32035">MSMREREIRCRLWWSIYALERTFTVKVNRSRSINVEIITTPLPSPLSQLDKVASFDNVQHQLANSKLVRILDLVAESENASTLAANPQLADQNARELKQWKRDLPPECIPDNIQPNENSYRAVMHLHMNYYFAWIIIGRISLVGLVRTKLQYLFGRDAQPPVLEERIETMSRYAVKGATKLLQLFDSLACGGNIVCFSFTDFQACSIATTITLLAGVLERDATYESRVAFAMSCLHKMSLGNSAAISGIKFLDALQSIANEAAGRLEQISSSLSAPNSDSAFGNKDL</sequence>
<keyword evidence="3" id="KW-0539">Nucleus</keyword>
<dbReference type="PANTHER" id="PTHR47424">
    <property type="entry name" value="REGULATORY PROTEIN GAL4"/>
    <property type="match status" value="1"/>
</dbReference>
<keyword evidence="1" id="KW-0805">Transcription regulation</keyword>
<dbReference type="GO" id="GO:0003677">
    <property type="term" value="F:DNA binding"/>
    <property type="evidence" value="ECO:0007669"/>
    <property type="project" value="InterPro"/>
</dbReference>
<dbReference type="PANTHER" id="PTHR47424:SF6">
    <property type="entry name" value="PROLINE UTILIZATION TRANS-ACTIVATOR"/>
    <property type="match status" value="1"/>
</dbReference>
<protein>
    <recommendedName>
        <fullName evidence="4">Xylanolytic transcriptional activator regulatory domain-containing protein</fullName>
    </recommendedName>
</protein>
<proteinExistence type="predicted"/>
<dbReference type="Proteomes" id="UP001160390">
    <property type="component" value="Unassembled WGS sequence"/>
</dbReference>
<evidence type="ECO:0000313" key="6">
    <source>
        <dbReference type="Proteomes" id="UP001160390"/>
    </source>
</evidence>
<comment type="caution">
    <text evidence="5">The sequence shown here is derived from an EMBL/GenBank/DDBJ whole genome shotgun (WGS) entry which is preliminary data.</text>
</comment>
<dbReference type="GO" id="GO:0006351">
    <property type="term" value="P:DNA-templated transcription"/>
    <property type="evidence" value="ECO:0007669"/>
    <property type="project" value="InterPro"/>
</dbReference>
<dbReference type="Pfam" id="PF04082">
    <property type="entry name" value="Fungal_trans"/>
    <property type="match status" value="1"/>
</dbReference>
<evidence type="ECO:0000259" key="4">
    <source>
        <dbReference type="Pfam" id="PF04082"/>
    </source>
</evidence>
<dbReference type="InterPro" id="IPR051127">
    <property type="entry name" value="Fungal_SecMet_Regulators"/>
</dbReference>
<dbReference type="EMBL" id="CABFNP030000705">
    <property type="protein sequence ID" value="CAI6080366.1"/>
    <property type="molecule type" value="Genomic_DNA"/>
</dbReference>
<gene>
    <name evidence="5" type="ORF">CCHLO57077_00003678</name>
</gene>
<keyword evidence="2" id="KW-0804">Transcription</keyword>
<dbReference type="GO" id="GO:0008270">
    <property type="term" value="F:zinc ion binding"/>
    <property type="evidence" value="ECO:0007669"/>
    <property type="project" value="InterPro"/>
</dbReference>
<feature type="domain" description="Xylanolytic transcriptional activator regulatory" evidence="4">
    <location>
        <begin position="5"/>
        <end position="101"/>
    </location>
</feature>
<reference evidence="5" key="1">
    <citation type="submission" date="2023-01" db="EMBL/GenBank/DDBJ databases">
        <authorList>
            <person name="Piombo E."/>
        </authorList>
    </citation>
    <scope>NUCLEOTIDE SEQUENCE</scope>
</reference>
<dbReference type="AlphaFoldDB" id="A0AA35LUW7"/>